<feature type="region of interest" description="Disordered" evidence="1">
    <location>
        <begin position="29"/>
        <end position="49"/>
    </location>
</feature>
<name>A0AAE0D313_COLKA</name>
<organism evidence="2 3">
    <name type="scientific">Colletotrichum kahawae</name>
    <name type="common">Coffee berry disease fungus</name>
    <dbReference type="NCBI Taxonomy" id="34407"/>
    <lineage>
        <taxon>Eukaryota</taxon>
        <taxon>Fungi</taxon>
        <taxon>Dikarya</taxon>
        <taxon>Ascomycota</taxon>
        <taxon>Pezizomycotina</taxon>
        <taxon>Sordariomycetes</taxon>
        <taxon>Hypocreomycetidae</taxon>
        <taxon>Glomerellales</taxon>
        <taxon>Glomerellaceae</taxon>
        <taxon>Colletotrichum</taxon>
        <taxon>Colletotrichum gloeosporioides species complex</taxon>
    </lineage>
</organism>
<evidence type="ECO:0000313" key="3">
    <source>
        <dbReference type="Proteomes" id="UP001281614"/>
    </source>
</evidence>
<evidence type="ECO:0000256" key="1">
    <source>
        <dbReference type="SAM" id="MobiDB-lite"/>
    </source>
</evidence>
<keyword evidence="3" id="KW-1185">Reference proteome</keyword>
<proteinExistence type="predicted"/>
<evidence type="ECO:0000313" key="2">
    <source>
        <dbReference type="EMBL" id="KAK2742220.1"/>
    </source>
</evidence>
<protein>
    <submittedName>
        <fullName evidence="2">Uncharacterized protein</fullName>
    </submittedName>
</protein>
<feature type="compositionally biased region" description="Polar residues" evidence="1">
    <location>
        <begin position="29"/>
        <end position="41"/>
    </location>
</feature>
<dbReference type="Proteomes" id="UP001281614">
    <property type="component" value="Unassembled WGS sequence"/>
</dbReference>
<gene>
    <name evidence="2" type="ORF">CKAH01_01647</name>
</gene>
<dbReference type="AlphaFoldDB" id="A0AAE0D313"/>
<reference evidence="2" key="1">
    <citation type="submission" date="2023-02" db="EMBL/GenBank/DDBJ databases">
        <title>Colletotrichum kahawae CIFC_Que2 genome sequencing and assembly.</title>
        <authorList>
            <person name="Baroncelli R."/>
        </authorList>
    </citation>
    <scope>NUCLEOTIDE SEQUENCE</scope>
    <source>
        <strain evidence="2">CIFC_Que2</strain>
    </source>
</reference>
<accession>A0AAE0D313</accession>
<comment type="caution">
    <text evidence="2">The sequence shown here is derived from an EMBL/GenBank/DDBJ whole genome shotgun (WGS) entry which is preliminary data.</text>
</comment>
<sequence length="67" mass="7059">MAPRANGIAVSAKLEAGSLAEQGVESRSLSSVWSGFNRQPSGSPPPWREQFVRNVTGINISFNAVGS</sequence>
<dbReference type="EMBL" id="VYYT01000333">
    <property type="protein sequence ID" value="KAK2742220.1"/>
    <property type="molecule type" value="Genomic_DNA"/>
</dbReference>